<evidence type="ECO:0000313" key="3">
    <source>
        <dbReference type="Proteomes" id="UP000705823"/>
    </source>
</evidence>
<comment type="caution">
    <text evidence="2">The sequence shown here is derived from an EMBL/GenBank/DDBJ whole genome shotgun (WGS) entry which is preliminary data.</text>
</comment>
<feature type="region of interest" description="Disordered" evidence="1">
    <location>
        <begin position="1"/>
        <end position="56"/>
    </location>
</feature>
<reference evidence="2" key="1">
    <citation type="submission" date="2019-02" db="EMBL/GenBank/DDBJ databases">
        <title>Halonotius sp. a new haloarchaeum isolated from saline soil.</title>
        <authorList>
            <person name="Duran-Viseras A."/>
            <person name="Sanchez-Porro C."/>
            <person name="Ventosa A."/>
        </authorList>
    </citation>
    <scope>NUCLEOTIDE SEQUENCE</scope>
    <source>
        <strain evidence="2">F15B</strain>
    </source>
</reference>
<dbReference type="RefSeq" id="WP_142980197.1">
    <property type="nucleotide sequence ID" value="NZ_RKLU01000004.1"/>
</dbReference>
<gene>
    <name evidence="2" type="ORF">EGH24_11065</name>
</gene>
<feature type="compositionally biased region" description="Polar residues" evidence="1">
    <location>
        <begin position="1"/>
        <end position="21"/>
    </location>
</feature>
<sequence length="122" mass="13299">MSSSRRSTGDTALVTRQSTADDTAASELAVDDDTTTSDATVEDPDGGFEFGSEPKHHDPVVRIADAFERDEISATVLENADTDALKTFVVRAEAGEFDVRSEPALEAAVRIARRLIYEEHRE</sequence>
<protein>
    <submittedName>
        <fullName evidence="2">Uncharacterized protein</fullName>
    </submittedName>
</protein>
<evidence type="ECO:0000313" key="2">
    <source>
        <dbReference type="EMBL" id="TQQ80006.1"/>
    </source>
</evidence>
<organism evidence="2 3">
    <name type="scientific">Halonotius terrestris</name>
    <dbReference type="NCBI Taxonomy" id="2487750"/>
    <lineage>
        <taxon>Archaea</taxon>
        <taxon>Methanobacteriati</taxon>
        <taxon>Methanobacteriota</taxon>
        <taxon>Stenosarchaea group</taxon>
        <taxon>Halobacteria</taxon>
        <taxon>Halobacteriales</taxon>
        <taxon>Haloferacaceae</taxon>
        <taxon>Halonotius</taxon>
    </lineage>
</organism>
<evidence type="ECO:0000256" key="1">
    <source>
        <dbReference type="SAM" id="MobiDB-lite"/>
    </source>
</evidence>
<dbReference type="AlphaFoldDB" id="A0A8J8PBG9"/>
<accession>A0A8J8PBG9</accession>
<feature type="compositionally biased region" description="Acidic residues" evidence="1">
    <location>
        <begin position="29"/>
        <end position="46"/>
    </location>
</feature>
<dbReference type="EMBL" id="RKLU01000004">
    <property type="protein sequence ID" value="TQQ80006.1"/>
    <property type="molecule type" value="Genomic_DNA"/>
</dbReference>
<keyword evidence="3" id="KW-1185">Reference proteome</keyword>
<dbReference type="Proteomes" id="UP000705823">
    <property type="component" value="Unassembled WGS sequence"/>
</dbReference>
<name>A0A8J8PBG9_9EURY</name>
<proteinExistence type="predicted"/>
<dbReference type="OrthoDB" id="375802at2157"/>